<evidence type="ECO:0000259" key="5">
    <source>
        <dbReference type="Pfam" id="PF11566"/>
    </source>
</evidence>
<accession>A0ABN7ABN6</accession>
<dbReference type="PANTHER" id="PTHR13266:SF1">
    <property type="entry name" value="PROTEASOME INHIBITOR PI31 SUBUNIT"/>
    <property type="match status" value="1"/>
</dbReference>
<dbReference type="Gene3D" id="3.40.1000.30">
    <property type="match status" value="1"/>
</dbReference>
<protein>
    <recommendedName>
        <fullName evidence="2">Proteasome inhibitor PI31 subunit</fullName>
    </recommendedName>
</protein>
<dbReference type="InterPro" id="IPR021625">
    <property type="entry name" value="PI31_Prot_N"/>
</dbReference>
<keyword evidence="7" id="KW-1185">Reference proteome</keyword>
<name>A0ABN7ABN6_9HEMI</name>
<keyword evidence="3" id="KW-0647">Proteasome</keyword>
<gene>
    <name evidence="6" type="ORF">NTJ_00472</name>
</gene>
<dbReference type="Pfam" id="PF11566">
    <property type="entry name" value="PI31_Prot_N"/>
    <property type="match status" value="1"/>
</dbReference>
<evidence type="ECO:0000256" key="4">
    <source>
        <dbReference type="SAM" id="MobiDB-lite"/>
    </source>
</evidence>
<dbReference type="Proteomes" id="UP001307889">
    <property type="component" value="Chromosome 1"/>
</dbReference>
<organism evidence="6 7">
    <name type="scientific">Nesidiocoris tenuis</name>
    <dbReference type="NCBI Taxonomy" id="355587"/>
    <lineage>
        <taxon>Eukaryota</taxon>
        <taxon>Metazoa</taxon>
        <taxon>Ecdysozoa</taxon>
        <taxon>Arthropoda</taxon>
        <taxon>Hexapoda</taxon>
        <taxon>Insecta</taxon>
        <taxon>Pterygota</taxon>
        <taxon>Neoptera</taxon>
        <taxon>Paraneoptera</taxon>
        <taxon>Hemiptera</taxon>
        <taxon>Heteroptera</taxon>
        <taxon>Panheteroptera</taxon>
        <taxon>Cimicomorpha</taxon>
        <taxon>Miridae</taxon>
        <taxon>Dicyphina</taxon>
        <taxon>Nesidiocoris</taxon>
    </lineage>
</organism>
<evidence type="ECO:0000256" key="1">
    <source>
        <dbReference type="ARBA" id="ARBA00006405"/>
    </source>
</evidence>
<comment type="similarity">
    <text evidence="1">Belongs to the proteasome inhibitor PI31 family.</text>
</comment>
<dbReference type="PANTHER" id="PTHR13266">
    <property type="entry name" value="PROTEASOME INHIBITOR"/>
    <property type="match status" value="1"/>
</dbReference>
<feature type="region of interest" description="Disordered" evidence="4">
    <location>
        <begin position="236"/>
        <end position="276"/>
    </location>
</feature>
<proteinExistence type="inferred from homology"/>
<evidence type="ECO:0000313" key="6">
    <source>
        <dbReference type="EMBL" id="BES87667.1"/>
    </source>
</evidence>
<evidence type="ECO:0000256" key="2">
    <source>
        <dbReference type="ARBA" id="ARBA00015575"/>
    </source>
</evidence>
<feature type="domain" description="PI31 proteasome regulator N-terminal" evidence="5">
    <location>
        <begin position="15"/>
        <end position="144"/>
    </location>
</feature>
<dbReference type="EMBL" id="AP028909">
    <property type="protein sequence ID" value="BES87667.1"/>
    <property type="molecule type" value="Genomic_DNA"/>
</dbReference>
<reference evidence="6 7" key="1">
    <citation type="submission" date="2023-09" db="EMBL/GenBank/DDBJ databases">
        <title>Nesidiocoris tenuis whole genome shotgun sequence.</title>
        <authorList>
            <person name="Shibata T."/>
            <person name="Shimoda M."/>
            <person name="Kobayashi T."/>
            <person name="Uehara T."/>
        </authorList>
    </citation>
    <scope>NUCLEOTIDE SEQUENCE [LARGE SCALE GENOMIC DNA]</scope>
    <source>
        <strain evidence="6 7">Japan</strain>
    </source>
</reference>
<dbReference type="InterPro" id="IPR045128">
    <property type="entry name" value="PI31-like"/>
</dbReference>
<evidence type="ECO:0000256" key="3">
    <source>
        <dbReference type="ARBA" id="ARBA00022942"/>
    </source>
</evidence>
<evidence type="ECO:0000313" key="7">
    <source>
        <dbReference type="Proteomes" id="UP001307889"/>
    </source>
</evidence>
<sequence length="276" mass="29822">MADSFGWDLMYKVSENDLKKKEDVLTLVIHYVIIKNGFRCVGLGDDKTLAGTETTSELLPNGWNSAECYALRYSREQDLFILKGVPVDDALVYNFMRVKSLAVSTVAFNVEGTVKATNGPLETLIPSFDEIMKQIKTDLLDPLKISSSNKEVETQTATPLPPRPDHPISDPDIPRFMPPQPLHPTNPLFGSDPDRDPLRVGGRDLDPFGVGGGNIFNPFNPRGGIPDPGAGIPGGLPRGAIPPGARFDPFGPPGAGGFGGRGPRRPPDFDPGSMFL</sequence>